<gene>
    <name evidence="2" type="ORF">BJB45_10015</name>
</gene>
<feature type="transmembrane region" description="Helical" evidence="1">
    <location>
        <begin position="61"/>
        <end position="80"/>
    </location>
</feature>
<proteinExistence type="predicted"/>
<keyword evidence="1" id="KW-1133">Transmembrane helix</keyword>
<feature type="transmembrane region" description="Helical" evidence="1">
    <location>
        <begin position="32"/>
        <end position="49"/>
    </location>
</feature>
<evidence type="ECO:0000256" key="1">
    <source>
        <dbReference type="SAM" id="Phobius"/>
    </source>
</evidence>
<name>W1N9W5_9GAMM</name>
<evidence type="ECO:0000313" key="2">
    <source>
        <dbReference type="EMBL" id="ERL52293.1"/>
    </source>
</evidence>
<dbReference type="RefSeq" id="WP_021818125.1">
    <property type="nucleotide sequence ID" value="NZ_AVBC01000019.1"/>
</dbReference>
<protein>
    <submittedName>
        <fullName evidence="2">Uncharacterized protein</fullName>
    </submittedName>
</protein>
<dbReference type="EMBL" id="AVBC01000019">
    <property type="protein sequence ID" value="ERL52293.1"/>
    <property type="molecule type" value="Genomic_DNA"/>
</dbReference>
<accession>W1N9W5</accession>
<dbReference type="PATRIC" id="fig|1178482.3.peg.1166"/>
<keyword evidence="3" id="KW-1185">Reference proteome</keyword>
<keyword evidence="1" id="KW-0812">Transmembrane</keyword>
<sequence length="86" mass="9896">MPMRSLVIIVVGVVVVWLLVSYLPLAWRRKAMWAFSLVWVLLCAWNLNIGLSHGYALGEELLMHAFLFGIPVVFGWWRVIRQTGEV</sequence>
<feature type="transmembrane region" description="Helical" evidence="1">
    <location>
        <begin position="6"/>
        <end position="25"/>
    </location>
</feature>
<evidence type="ECO:0000313" key="3">
    <source>
        <dbReference type="Proteomes" id="UP000019113"/>
    </source>
</evidence>
<comment type="caution">
    <text evidence="2">The sequence shown here is derived from an EMBL/GenBank/DDBJ whole genome shotgun (WGS) entry which is preliminary data.</text>
</comment>
<organism evidence="2 3">
    <name type="scientific">Halomonas huangheensis</name>
    <dbReference type="NCBI Taxonomy" id="1178482"/>
    <lineage>
        <taxon>Bacteria</taxon>
        <taxon>Pseudomonadati</taxon>
        <taxon>Pseudomonadota</taxon>
        <taxon>Gammaproteobacteria</taxon>
        <taxon>Oceanospirillales</taxon>
        <taxon>Halomonadaceae</taxon>
        <taxon>Halomonas</taxon>
    </lineage>
</organism>
<dbReference type="Proteomes" id="UP000019113">
    <property type="component" value="Unassembled WGS sequence"/>
</dbReference>
<reference evidence="2 3" key="1">
    <citation type="submission" date="2013-08" db="EMBL/GenBank/DDBJ databases">
        <title>draft genome of Halomonas huanghegensis, strain BJGMM-B45T.</title>
        <authorList>
            <person name="Miao C."/>
            <person name="Wan Y."/>
            <person name="Jin W."/>
        </authorList>
    </citation>
    <scope>NUCLEOTIDE SEQUENCE [LARGE SCALE GENOMIC DNA]</scope>
    <source>
        <strain evidence="2 3">BJGMM-B45</strain>
    </source>
</reference>
<dbReference type="AlphaFoldDB" id="W1N9W5"/>
<keyword evidence="1" id="KW-0472">Membrane</keyword>